<dbReference type="SUPFAM" id="SSF101148">
    <property type="entry name" value="Plant invertase/pectin methylesterase inhibitor"/>
    <property type="match status" value="1"/>
</dbReference>
<dbReference type="InterPro" id="IPR012334">
    <property type="entry name" value="Pectin_lyas_fold"/>
</dbReference>
<dbReference type="GO" id="GO:0004857">
    <property type="term" value="F:enzyme inhibitor activity"/>
    <property type="evidence" value="ECO:0007669"/>
    <property type="project" value="InterPro"/>
</dbReference>
<evidence type="ECO:0000256" key="7">
    <source>
        <dbReference type="ARBA" id="ARBA00022525"/>
    </source>
</evidence>
<keyword evidence="10" id="KW-0961">Cell wall biogenesis/degradation</keyword>
<reference evidence="15" key="1">
    <citation type="submission" date="2023-02" db="EMBL/GenBank/DDBJ databases">
        <title>Genome of toxic invasive species Heracleum sosnowskyi carries increased number of genes despite the absence of recent whole-genome duplications.</title>
        <authorList>
            <person name="Schelkunov M."/>
            <person name="Shtratnikova V."/>
            <person name="Makarenko M."/>
            <person name="Klepikova A."/>
            <person name="Omelchenko D."/>
            <person name="Novikova G."/>
            <person name="Obukhova E."/>
            <person name="Bogdanov V."/>
            <person name="Penin A."/>
            <person name="Logacheva M."/>
        </authorList>
    </citation>
    <scope>NUCLEOTIDE SEQUENCE</scope>
    <source>
        <strain evidence="15">Hsosn_3</strain>
        <tissue evidence="15">Leaf</tissue>
    </source>
</reference>
<comment type="subcellular location">
    <subcellularLocation>
        <location evidence="1">Secreted</location>
        <location evidence="1">Cell wall</location>
    </subcellularLocation>
</comment>
<evidence type="ECO:0000256" key="9">
    <source>
        <dbReference type="ARBA" id="ARBA00023085"/>
    </source>
</evidence>
<dbReference type="GO" id="GO:0042545">
    <property type="term" value="P:cell wall modification"/>
    <property type="evidence" value="ECO:0007669"/>
    <property type="project" value="UniProtKB-UniRule"/>
</dbReference>
<keyword evidence="6" id="KW-0134">Cell wall</keyword>
<comment type="caution">
    <text evidence="15">The sequence shown here is derived from an EMBL/GenBank/DDBJ whole genome shotgun (WGS) entry which is preliminary data.</text>
</comment>
<comment type="pathway">
    <text evidence="2 13">Glycan metabolism; pectin degradation; 2-dehydro-3-deoxy-D-gluconate from pectin: step 1/5.</text>
</comment>
<evidence type="ECO:0000256" key="3">
    <source>
        <dbReference type="ARBA" id="ARBA00006027"/>
    </source>
</evidence>
<dbReference type="InterPro" id="IPR011050">
    <property type="entry name" value="Pectin_lyase_fold/virulence"/>
</dbReference>
<comment type="similarity">
    <text evidence="3">In the N-terminal section; belongs to the PMEI family.</text>
</comment>
<keyword evidence="7" id="KW-0964">Secreted</keyword>
<accession>A0AAD8IIS2</accession>
<comment type="similarity">
    <text evidence="4">In the C-terminal section; belongs to the pectinesterase family.</text>
</comment>
<proteinExistence type="inferred from homology"/>
<dbReference type="GO" id="GO:0030599">
    <property type="term" value="F:pectinesterase activity"/>
    <property type="evidence" value="ECO:0007669"/>
    <property type="project" value="UniProtKB-UniRule"/>
</dbReference>
<dbReference type="EC" id="3.1.1.11" evidence="5 13"/>
<dbReference type="Pfam" id="PF04043">
    <property type="entry name" value="PMEI"/>
    <property type="match status" value="1"/>
</dbReference>
<evidence type="ECO:0000259" key="14">
    <source>
        <dbReference type="SMART" id="SM00856"/>
    </source>
</evidence>
<evidence type="ECO:0000256" key="8">
    <source>
        <dbReference type="ARBA" id="ARBA00022801"/>
    </source>
</evidence>
<feature type="chain" id="PRO_5041767269" description="Pectinesterase" evidence="13">
    <location>
        <begin position="25"/>
        <end position="517"/>
    </location>
</feature>
<dbReference type="GO" id="GO:0045490">
    <property type="term" value="P:pectin catabolic process"/>
    <property type="evidence" value="ECO:0007669"/>
    <property type="project" value="UniProtKB-UniRule"/>
</dbReference>
<dbReference type="InterPro" id="IPR035513">
    <property type="entry name" value="Invertase/methylesterase_inhib"/>
</dbReference>
<evidence type="ECO:0000256" key="12">
    <source>
        <dbReference type="PROSITE-ProRule" id="PRU10040"/>
    </source>
</evidence>
<evidence type="ECO:0000313" key="16">
    <source>
        <dbReference type="Proteomes" id="UP001237642"/>
    </source>
</evidence>
<feature type="signal peptide" evidence="13">
    <location>
        <begin position="1"/>
        <end position="24"/>
    </location>
</feature>
<dbReference type="InterPro" id="IPR033131">
    <property type="entry name" value="Pectinesterase_Asp_AS"/>
</dbReference>
<dbReference type="Gene3D" id="2.160.20.10">
    <property type="entry name" value="Single-stranded right-handed beta-helix, Pectin lyase-like"/>
    <property type="match status" value="1"/>
</dbReference>
<evidence type="ECO:0000256" key="11">
    <source>
        <dbReference type="ARBA" id="ARBA00047928"/>
    </source>
</evidence>
<gene>
    <name evidence="15" type="ORF">POM88_023459</name>
</gene>
<evidence type="ECO:0000256" key="1">
    <source>
        <dbReference type="ARBA" id="ARBA00004191"/>
    </source>
</evidence>
<reference evidence="15" key="2">
    <citation type="submission" date="2023-05" db="EMBL/GenBank/DDBJ databases">
        <authorList>
            <person name="Schelkunov M.I."/>
        </authorList>
    </citation>
    <scope>NUCLEOTIDE SEQUENCE</scope>
    <source>
        <strain evidence="15">Hsosn_3</strain>
        <tissue evidence="15">Leaf</tissue>
    </source>
</reference>
<dbReference type="CDD" id="cd15798">
    <property type="entry name" value="PMEI-like_3"/>
    <property type="match status" value="1"/>
</dbReference>
<evidence type="ECO:0000256" key="4">
    <source>
        <dbReference type="ARBA" id="ARBA00007786"/>
    </source>
</evidence>
<keyword evidence="8 13" id="KW-0378">Hydrolase</keyword>
<evidence type="ECO:0000313" key="15">
    <source>
        <dbReference type="EMBL" id="KAK1385724.1"/>
    </source>
</evidence>
<dbReference type="SMART" id="SM00856">
    <property type="entry name" value="PMEI"/>
    <property type="match status" value="1"/>
</dbReference>
<dbReference type="InterPro" id="IPR000070">
    <property type="entry name" value="Pectinesterase_cat"/>
</dbReference>
<evidence type="ECO:0000256" key="5">
    <source>
        <dbReference type="ARBA" id="ARBA00013229"/>
    </source>
</evidence>
<keyword evidence="13" id="KW-0732">Signal</keyword>
<feature type="domain" description="Pectinesterase inhibitor" evidence="14">
    <location>
        <begin position="27"/>
        <end position="176"/>
    </location>
</feature>
<evidence type="ECO:0000256" key="2">
    <source>
        <dbReference type="ARBA" id="ARBA00005184"/>
    </source>
</evidence>
<evidence type="ECO:0000256" key="10">
    <source>
        <dbReference type="ARBA" id="ARBA00023316"/>
    </source>
</evidence>
<dbReference type="FunFam" id="2.160.20.10:FF:000029">
    <property type="entry name" value="Pectinesterase 4"/>
    <property type="match status" value="1"/>
</dbReference>
<feature type="active site" evidence="12">
    <location>
        <position position="358"/>
    </location>
</feature>
<dbReference type="Proteomes" id="UP001237642">
    <property type="component" value="Unassembled WGS sequence"/>
</dbReference>
<protein>
    <recommendedName>
        <fullName evidence="5 13">Pectinesterase</fullName>
        <ecNumber evidence="5 13">3.1.1.11</ecNumber>
    </recommendedName>
</protein>
<dbReference type="NCBIfam" id="TIGR01614">
    <property type="entry name" value="PME_inhib"/>
    <property type="match status" value="1"/>
</dbReference>
<dbReference type="Gene3D" id="1.20.140.40">
    <property type="entry name" value="Invertase/pectin methylesterase inhibitor family protein"/>
    <property type="match status" value="1"/>
</dbReference>
<dbReference type="EMBL" id="JAUIZM010000005">
    <property type="protein sequence ID" value="KAK1385724.1"/>
    <property type="molecule type" value="Genomic_DNA"/>
</dbReference>
<keyword evidence="16" id="KW-1185">Reference proteome</keyword>
<dbReference type="Pfam" id="PF01095">
    <property type="entry name" value="Pectinesterase"/>
    <property type="match status" value="1"/>
</dbReference>
<dbReference type="SUPFAM" id="SSF51126">
    <property type="entry name" value="Pectin lyase-like"/>
    <property type="match status" value="1"/>
</dbReference>
<dbReference type="InterPro" id="IPR006501">
    <property type="entry name" value="Pectinesterase_inhib_dom"/>
</dbReference>
<keyword evidence="9 13" id="KW-0063">Aspartyl esterase</keyword>
<sequence length="517" mass="56553">MKIQMSLSLTFLLTICIVFPHVHSSLNTTGDLNWWCNQTPNPNPCNYHTSHIPESASATNISRKQFLTIAEQTALDAVISELGYIKSLEPRVINDGERAAWSDCLLFYNLTINSLSKILNVTTKSTAADIQVWLTAASTSILTCQDGFSDVNVTTNIYPLVISNNVTQLIKNCLSLNMVFFDQEKGHMQKGVSKFFPPNNSLFENADCVVAQDGSGDYTTITEALEASKNRQDVSQRFVIQVKQGTYAEYPVVTDDMKNIVLVGDGIDNTIVTGNQRAGANLTLTDTATFQVYGDGFVAKDITFENTAGVDAGQAIALYSQADQSAFYLCGFRGYQDTLMAAMNRQFYRECKIYGTVDYIFGNAAVVFQQSTIFASKPDGGLVITAQARTDSEHASGTVIQNCSIVAGPDLLSKGTTYLGRPWRDYSTVVIMQSFLDSIVNPEGWLEWPGAGSTRDSTVFYAEFDNTGPGSATDGRVNWPGYHVITDSSDVKQYSVANFIDGESWLPNTGVPFDSGI</sequence>
<dbReference type="AlphaFoldDB" id="A0AAD8IIS2"/>
<name>A0AAD8IIS2_9APIA</name>
<dbReference type="PANTHER" id="PTHR31707">
    <property type="entry name" value="PECTINESTERASE"/>
    <property type="match status" value="1"/>
</dbReference>
<comment type="catalytic activity">
    <reaction evidence="11 13">
        <text>[(1-&gt;4)-alpha-D-galacturonosyl methyl ester](n) + n H2O = [(1-&gt;4)-alpha-D-galacturonosyl](n) + n methanol + n H(+)</text>
        <dbReference type="Rhea" id="RHEA:22380"/>
        <dbReference type="Rhea" id="RHEA-COMP:14570"/>
        <dbReference type="Rhea" id="RHEA-COMP:14573"/>
        <dbReference type="ChEBI" id="CHEBI:15377"/>
        <dbReference type="ChEBI" id="CHEBI:15378"/>
        <dbReference type="ChEBI" id="CHEBI:17790"/>
        <dbReference type="ChEBI" id="CHEBI:140522"/>
        <dbReference type="ChEBI" id="CHEBI:140523"/>
        <dbReference type="EC" id="3.1.1.11"/>
    </reaction>
</comment>
<dbReference type="PROSITE" id="PS00503">
    <property type="entry name" value="PECTINESTERASE_2"/>
    <property type="match status" value="1"/>
</dbReference>
<evidence type="ECO:0000256" key="6">
    <source>
        <dbReference type="ARBA" id="ARBA00022512"/>
    </source>
</evidence>
<evidence type="ECO:0000256" key="13">
    <source>
        <dbReference type="RuleBase" id="RU000589"/>
    </source>
</evidence>
<organism evidence="15 16">
    <name type="scientific">Heracleum sosnowskyi</name>
    <dbReference type="NCBI Taxonomy" id="360622"/>
    <lineage>
        <taxon>Eukaryota</taxon>
        <taxon>Viridiplantae</taxon>
        <taxon>Streptophyta</taxon>
        <taxon>Embryophyta</taxon>
        <taxon>Tracheophyta</taxon>
        <taxon>Spermatophyta</taxon>
        <taxon>Magnoliopsida</taxon>
        <taxon>eudicotyledons</taxon>
        <taxon>Gunneridae</taxon>
        <taxon>Pentapetalae</taxon>
        <taxon>asterids</taxon>
        <taxon>campanulids</taxon>
        <taxon>Apiales</taxon>
        <taxon>Apiaceae</taxon>
        <taxon>Apioideae</taxon>
        <taxon>apioid superclade</taxon>
        <taxon>Tordylieae</taxon>
        <taxon>Tordyliinae</taxon>
        <taxon>Heracleum</taxon>
    </lineage>
</organism>